<protein>
    <recommendedName>
        <fullName evidence="1">Putative peptidoglycan binding domain-containing protein</fullName>
    </recommendedName>
</protein>
<dbReference type="Pfam" id="PF06267">
    <property type="entry name" value="DUF1028"/>
    <property type="match status" value="1"/>
</dbReference>
<dbReference type="SUPFAM" id="SSF56235">
    <property type="entry name" value="N-terminal nucleophile aminohydrolases (Ntn hydrolases)"/>
    <property type="match status" value="1"/>
</dbReference>
<dbReference type="InterPro" id="IPR029055">
    <property type="entry name" value="Ntn_hydrolases_N"/>
</dbReference>
<dbReference type="Pfam" id="PF08823">
    <property type="entry name" value="PG_binding_2"/>
    <property type="match status" value="1"/>
</dbReference>
<proteinExistence type="predicted"/>
<dbReference type="InterPro" id="IPR010430">
    <property type="entry name" value="DUF1028"/>
</dbReference>
<dbReference type="Proteomes" id="UP000000323">
    <property type="component" value="Chromosome 1"/>
</dbReference>
<dbReference type="EMBL" id="CP001825">
    <property type="protein sequence ID" value="ACZ41621.1"/>
    <property type="molecule type" value="Genomic_DNA"/>
</dbReference>
<dbReference type="KEGG" id="ttr:Tter_0704"/>
<organism evidence="2 3">
    <name type="scientific">Thermobaculum terrenum (strain ATCC BAA-798 / CCMEE 7001 / YNP1)</name>
    <dbReference type="NCBI Taxonomy" id="525904"/>
    <lineage>
        <taxon>Bacteria</taxon>
        <taxon>Bacillati</taxon>
        <taxon>Chloroflexota</taxon>
        <taxon>Chloroflexia</taxon>
        <taxon>Candidatus Thermobaculales</taxon>
        <taxon>Candidatus Thermobaculaceae</taxon>
        <taxon>Thermobaculum</taxon>
    </lineage>
</organism>
<gene>
    <name evidence="2" type="ordered locus">Tter_0704</name>
</gene>
<reference evidence="3" key="1">
    <citation type="journal article" date="2010" name="Stand. Genomic Sci.">
        <title>Complete genome sequence of 'Thermobaculum terrenum' type strain (YNP1).</title>
        <authorList>
            <person name="Kiss H."/>
            <person name="Cleland D."/>
            <person name="Lapidus A."/>
            <person name="Lucas S."/>
            <person name="Glavina Del Rio T."/>
            <person name="Nolan M."/>
            <person name="Tice H."/>
            <person name="Han C."/>
            <person name="Goodwin L."/>
            <person name="Pitluck S."/>
            <person name="Liolios K."/>
            <person name="Ivanova N."/>
            <person name="Mavromatis K."/>
            <person name="Ovchinnikova G."/>
            <person name="Pati A."/>
            <person name="Chen A."/>
            <person name="Palaniappan K."/>
            <person name="Land M."/>
            <person name="Hauser L."/>
            <person name="Chang Y."/>
            <person name="Jeffries C."/>
            <person name="Lu M."/>
            <person name="Brettin T."/>
            <person name="Detter J."/>
            <person name="Goker M."/>
            <person name="Tindall B."/>
            <person name="Beck B."/>
            <person name="McDermott T."/>
            <person name="Woyke T."/>
            <person name="Bristow J."/>
            <person name="Eisen J."/>
            <person name="Markowitz V."/>
            <person name="Hugenholtz P."/>
            <person name="Kyrpides N."/>
            <person name="Klenk H."/>
            <person name="Cheng J."/>
        </authorList>
    </citation>
    <scope>NUCLEOTIDE SEQUENCE [LARGE SCALE GENOMIC DNA]</scope>
    <source>
        <strain evidence="3">ATCC BAA-798 / YNP1</strain>
    </source>
</reference>
<dbReference type="PANTHER" id="PTHR39328">
    <property type="entry name" value="BLL2871 PROTEIN"/>
    <property type="match status" value="1"/>
</dbReference>
<accession>D1CFB5</accession>
<dbReference type="HOGENOM" id="CLU_068244_0_1_0"/>
<evidence type="ECO:0000313" key="3">
    <source>
        <dbReference type="Proteomes" id="UP000000323"/>
    </source>
</evidence>
<dbReference type="STRING" id="525904.Tter_0704"/>
<dbReference type="PANTHER" id="PTHR39328:SF1">
    <property type="entry name" value="BLL2871 PROTEIN"/>
    <property type="match status" value="1"/>
</dbReference>
<evidence type="ECO:0000313" key="2">
    <source>
        <dbReference type="EMBL" id="ACZ41621.1"/>
    </source>
</evidence>
<name>D1CFB5_THET1</name>
<dbReference type="AlphaFoldDB" id="D1CFB5"/>
<dbReference type="eggNOG" id="COG3342">
    <property type="taxonomic scope" value="Bacteria"/>
</dbReference>
<dbReference type="Gene3D" id="3.60.20.10">
    <property type="entry name" value="Glutamine Phosphoribosylpyrophosphate, subunit 1, domain 1"/>
    <property type="match status" value="1"/>
</dbReference>
<feature type="domain" description="Putative peptidoglycan binding" evidence="1">
    <location>
        <begin position="213"/>
        <end position="280"/>
    </location>
</feature>
<keyword evidence="3" id="KW-1185">Reference proteome</keyword>
<evidence type="ECO:0000259" key="1">
    <source>
        <dbReference type="Pfam" id="PF08823"/>
    </source>
</evidence>
<dbReference type="RefSeq" id="WP_012874656.1">
    <property type="nucleotide sequence ID" value="NC_013525.1"/>
</dbReference>
<sequence>MIKPSTFSIVALDPATGELGVATQSKFLAVGSVVPWARAKVGAIATQSWANTSYGPKGLDLLEQGLSPQEVLDRLLEEDPDREFRQVGIVDFQGRSATFTGSECFPWAGGRNGPYYACQGNILVSEDTVIAMEQTFNETGGELADRLIAALQAGQKAGGDSRGQQSAALLVVKDKGGYGGFNDIYIDLRVDDHSSPIDELARLLRLHKLYFPRENEELLEIDDNILSEISSALSSLGYLEDSNQDKESIMKAFEKFAMKENLEERLREDNKIYRIVLDFLAEKASNR</sequence>
<dbReference type="InterPro" id="IPR014927">
    <property type="entry name" value="PG-bd_2"/>
</dbReference>
<dbReference type="OrthoDB" id="9790012at2"/>